<proteinExistence type="predicted"/>
<protein>
    <submittedName>
        <fullName evidence="5">Unannotated protein</fullName>
    </submittedName>
</protein>
<evidence type="ECO:0000259" key="2">
    <source>
        <dbReference type="Pfam" id="PF21531"/>
    </source>
</evidence>
<dbReference type="EMBL" id="CAEZXN010000033">
    <property type="protein sequence ID" value="CAB4702643.1"/>
    <property type="molecule type" value="Genomic_DNA"/>
</dbReference>
<accession>A0A6J7BHI9</accession>
<dbReference type="AlphaFoldDB" id="A0A6J7BHI9"/>
<dbReference type="GO" id="GO:0003677">
    <property type="term" value="F:DNA binding"/>
    <property type="evidence" value="ECO:0007669"/>
    <property type="project" value="InterPro"/>
</dbReference>
<dbReference type="Pfam" id="PF21531">
    <property type="entry name" value="Rv2175c_wHTH"/>
    <property type="match status" value="1"/>
</dbReference>
<dbReference type="Pfam" id="PF18367">
    <property type="entry name" value="Rv2175c_C"/>
    <property type="match status" value="1"/>
</dbReference>
<evidence type="ECO:0000313" key="3">
    <source>
        <dbReference type="EMBL" id="CAB4673547.1"/>
    </source>
</evidence>
<name>A0A6J7BHI9_9ZZZZ</name>
<dbReference type="EMBL" id="CAFBRC010000020">
    <property type="protein sequence ID" value="CAB5073430.1"/>
    <property type="molecule type" value="Genomic_DNA"/>
</dbReference>
<gene>
    <name evidence="3" type="ORF">UFOPK2342_00601</name>
    <name evidence="4" type="ORF">UFOPK2423_01260</name>
    <name evidence="5" type="ORF">UFOPK3266_01334</name>
    <name evidence="6" type="ORF">UFOPK4367_00438</name>
</gene>
<dbReference type="InterPro" id="IPR048576">
    <property type="entry name" value="Rv2175c_wHTH"/>
</dbReference>
<evidence type="ECO:0000313" key="5">
    <source>
        <dbReference type="EMBL" id="CAB4844992.1"/>
    </source>
</evidence>
<sequence>MSDDLFPEATWISLDEVSQILDVPVNKVRQLIAEGAIASLRVGEPPAPRIPAEFFQDGVIVKNLGGTLTVLADSGFNNEDALRWLFTADETLPGTPIQALREDRGREVRRRAQSLAF</sequence>
<dbReference type="EMBL" id="CAEZXB010000008">
    <property type="protein sequence ID" value="CAB4673547.1"/>
    <property type="molecule type" value="Genomic_DNA"/>
</dbReference>
<feature type="domain" description="DNA-binding protein Rv2175c wHTH" evidence="2">
    <location>
        <begin position="3"/>
        <end position="55"/>
    </location>
</feature>
<dbReference type="InterPro" id="IPR041098">
    <property type="entry name" value="Rv2175c_C"/>
</dbReference>
<evidence type="ECO:0000313" key="6">
    <source>
        <dbReference type="EMBL" id="CAB5073430.1"/>
    </source>
</evidence>
<organism evidence="5">
    <name type="scientific">freshwater metagenome</name>
    <dbReference type="NCBI Taxonomy" id="449393"/>
    <lineage>
        <taxon>unclassified sequences</taxon>
        <taxon>metagenomes</taxon>
        <taxon>ecological metagenomes</taxon>
    </lineage>
</organism>
<evidence type="ECO:0000313" key="4">
    <source>
        <dbReference type="EMBL" id="CAB4702643.1"/>
    </source>
</evidence>
<feature type="domain" description="Rv2175c C-terminal" evidence="1">
    <location>
        <begin position="61"/>
        <end position="116"/>
    </location>
</feature>
<dbReference type="EMBL" id="CAFBAA010000042">
    <property type="protein sequence ID" value="CAB4844992.1"/>
    <property type="molecule type" value="Genomic_DNA"/>
</dbReference>
<evidence type="ECO:0000259" key="1">
    <source>
        <dbReference type="Pfam" id="PF18367"/>
    </source>
</evidence>
<reference evidence="5" key="1">
    <citation type="submission" date="2020-05" db="EMBL/GenBank/DDBJ databases">
        <authorList>
            <person name="Chiriac C."/>
            <person name="Salcher M."/>
            <person name="Ghai R."/>
            <person name="Kavagutti S V."/>
        </authorList>
    </citation>
    <scope>NUCLEOTIDE SEQUENCE</scope>
</reference>